<dbReference type="InterPro" id="IPR029056">
    <property type="entry name" value="Ribokinase-like"/>
</dbReference>
<comment type="similarity">
    <text evidence="1">Belongs to the carbohydrate kinase PfkB family.</text>
</comment>
<dbReference type="RefSeq" id="WP_165135679.1">
    <property type="nucleotide sequence ID" value="NZ_CP049253.1"/>
</dbReference>
<keyword evidence="3" id="KW-0547">Nucleotide-binding</keyword>
<comment type="caution">
    <text evidence="7">The sequence shown here is derived from an EMBL/GenBank/DDBJ whole genome shotgun (WGS) entry which is preliminary data.</text>
</comment>
<feature type="domain" description="Carbohydrate kinase PfkB" evidence="6">
    <location>
        <begin position="6"/>
        <end position="288"/>
    </location>
</feature>
<keyword evidence="8" id="KW-1185">Reference proteome</keyword>
<dbReference type="GO" id="GO:0008865">
    <property type="term" value="F:fructokinase activity"/>
    <property type="evidence" value="ECO:0007669"/>
    <property type="project" value="UniProtKB-EC"/>
</dbReference>
<dbReference type="EC" id="2.7.1.4" evidence="7"/>
<keyword evidence="2 7" id="KW-0808">Transferase</keyword>
<accession>A0ABS4ZHP5</accession>
<dbReference type="PANTHER" id="PTHR43085">
    <property type="entry name" value="HEXOKINASE FAMILY MEMBER"/>
    <property type="match status" value="1"/>
</dbReference>
<reference evidence="7 8" key="1">
    <citation type="submission" date="2021-03" db="EMBL/GenBank/DDBJ databases">
        <title>Sequencing the genomes of 1000 actinobacteria strains.</title>
        <authorList>
            <person name="Klenk H.-P."/>
        </authorList>
    </citation>
    <scope>NUCLEOTIDE SEQUENCE [LARGE SCALE GENOMIC DNA]</scope>
    <source>
        <strain evidence="7 8">DSM 24221</strain>
    </source>
</reference>
<evidence type="ECO:0000256" key="2">
    <source>
        <dbReference type="ARBA" id="ARBA00022679"/>
    </source>
</evidence>
<proteinExistence type="inferred from homology"/>
<protein>
    <submittedName>
        <fullName evidence="7">Fructokinase</fullName>
        <ecNumber evidence="7">2.7.1.4</ecNumber>
    </submittedName>
</protein>
<dbReference type="PANTHER" id="PTHR43085:SF1">
    <property type="entry name" value="PSEUDOURIDINE KINASE-RELATED"/>
    <property type="match status" value="1"/>
</dbReference>
<evidence type="ECO:0000256" key="1">
    <source>
        <dbReference type="ARBA" id="ARBA00010688"/>
    </source>
</evidence>
<evidence type="ECO:0000259" key="6">
    <source>
        <dbReference type="Pfam" id="PF00294"/>
    </source>
</evidence>
<dbReference type="EMBL" id="JAGIOL010000001">
    <property type="protein sequence ID" value="MBP2436727.1"/>
    <property type="molecule type" value="Genomic_DNA"/>
</dbReference>
<name>A0ABS4ZHP5_9MICO</name>
<organism evidence="7 8">
    <name type="scientific">Microbacterium amylolyticum</name>
    <dbReference type="NCBI Taxonomy" id="936337"/>
    <lineage>
        <taxon>Bacteria</taxon>
        <taxon>Bacillati</taxon>
        <taxon>Actinomycetota</taxon>
        <taxon>Actinomycetes</taxon>
        <taxon>Micrococcales</taxon>
        <taxon>Microbacteriaceae</taxon>
        <taxon>Microbacterium</taxon>
    </lineage>
</organism>
<dbReference type="CDD" id="cd01167">
    <property type="entry name" value="bac_FRK"/>
    <property type="match status" value="1"/>
</dbReference>
<dbReference type="SUPFAM" id="SSF53613">
    <property type="entry name" value="Ribokinase-like"/>
    <property type="match status" value="1"/>
</dbReference>
<sequence length="294" mass="30505">MGIALDVLVVGEALIDIVESGSDVHEHVGGSPANVALGLGRLGVNAALLTQVGDDERGKRIMSHIEGSGARILRESVDSRPTSTARARIAEDGAADYVFDIHWEALPDAAYPAPRLVHTGSIGAFAEPGAESVVELLSQIGAQEVTFDPNIRPALVGERDDALRRFEQICGLATVVKMSDEDAAWLFPGSTPDEVIDRTLAMGPRVVAVTLGGDGAILASAADRVRIAPVAVAVADTIGAGDTFMTSLINSVLETGSSALSRTDLERIGTAAARAAAITVSRAGADLPWARELV</sequence>
<evidence type="ECO:0000256" key="4">
    <source>
        <dbReference type="ARBA" id="ARBA00022777"/>
    </source>
</evidence>
<dbReference type="InterPro" id="IPR011611">
    <property type="entry name" value="PfkB_dom"/>
</dbReference>
<dbReference type="Proteomes" id="UP001519362">
    <property type="component" value="Unassembled WGS sequence"/>
</dbReference>
<keyword evidence="4" id="KW-0418">Kinase</keyword>
<evidence type="ECO:0000256" key="3">
    <source>
        <dbReference type="ARBA" id="ARBA00022741"/>
    </source>
</evidence>
<gene>
    <name evidence="7" type="ORF">JOF34_001313</name>
</gene>
<dbReference type="InterPro" id="IPR002173">
    <property type="entry name" value="Carboh/pur_kinase_PfkB_CS"/>
</dbReference>
<dbReference type="PROSITE" id="PS00583">
    <property type="entry name" value="PFKB_KINASES_1"/>
    <property type="match status" value="1"/>
</dbReference>
<dbReference type="Pfam" id="PF00294">
    <property type="entry name" value="PfkB"/>
    <property type="match status" value="1"/>
</dbReference>
<evidence type="ECO:0000313" key="7">
    <source>
        <dbReference type="EMBL" id="MBP2436727.1"/>
    </source>
</evidence>
<keyword evidence="5" id="KW-0067">ATP-binding</keyword>
<dbReference type="Gene3D" id="3.40.1190.20">
    <property type="match status" value="1"/>
</dbReference>
<evidence type="ECO:0000313" key="8">
    <source>
        <dbReference type="Proteomes" id="UP001519362"/>
    </source>
</evidence>
<evidence type="ECO:0000256" key="5">
    <source>
        <dbReference type="ARBA" id="ARBA00022840"/>
    </source>
</evidence>
<dbReference type="InterPro" id="IPR050306">
    <property type="entry name" value="PfkB_Carbo_kinase"/>
</dbReference>